<name>A0A3N4RK39_9ACTN</name>
<dbReference type="GO" id="GO:0044027">
    <property type="term" value="P:negative regulation of gene expression via chromosomal CpG island methylation"/>
    <property type="evidence" value="ECO:0007669"/>
    <property type="project" value="TreeGrafter"/>
</dbReference>
<accession>A0A3N4RK39</accession>
<dbReference type="InterPro" id="IPR045134">
    <property type="entry name" value="UHRF1/2-like"/>
</dbReference>
<keyword evidence="3" id="KW-0540">Nuclease</keyword>
<sequence>MVHVIGEVPGVEVGQEFRTRRDAHGAGVHRPLQAGICGTKRGGAESIVVSGGYKDDQDHGDVIVYTGHGGQDASNNQVSDQSLDDPGNAALVTSYLEGQLVRVLRGAHRGSQFAPRSGYRYDGLYRVASYGSTMGVDGHRIWQFRLEADRETGVPEPPTQDVQPTLDAVSDPPFGAATPARVRTDVQRIVRNGAVVRRVKTWHGGACQLCGLTVVLPGGVYSEGAHIQALGSPYDGPDTTDNVLCLCPTCHVMFDGGAIVLTDGLDIVKHGEVVGVLRTHPQHRIDLARVRNHRERWGG</sequence>
<evidence type="ECO:0000313" key="4">
    <source>
        <dbReference type="Proteomes" id="UP000266906"/>
    </source>
</evidence>
<feature type="region of interest" description="Disordered" evidence="1">
    <location>
        <begin position="152"/>
        <end position="171"/>
    </location>
</feature>
<dbReference type="InterPro" id="IPR003615">
    <property type="entry name" value="HNH_nuc"/>
</dbReference>
<protein>
    <submittedName>
        <fullName evidence="3">Restriction endonuclease</fullName>
    </submittedName>
</protein>
<evidence type="ECO:0000313" key="3">
    <source>
        <dbReference type="EMBL" id="RPE33753.1"/>
    </source>
</evidence>
<dbReference type="InterPro" id="IPR036987">
    <property type="entry name" value="SRA-YDG_sf"/>
</dbReference>
<dbReference type="InterPro" id="IPR015947">
    <property type="entry name" value="PUA-like_sf"/>
</dbReference>
<feature type="domain" description="YDG" evidence="2">
    <location>
        <begin position="6"/>
        <end position="148"/>
    </location>
</feature>
<dbReference type="EMBL" id="RKQG01000001">
    <property type="protein sequence ID" value="RPE33753.1"/>
    <property type="molecule type" value="Genomic_DNA"/>
</dbReference>
<keyword evidence="3" id="KW-0255">Endonuclease</keyword>
<dbReference type="InterPro" id="IPR003105">
    <property type="entry name" value="SRA_YDG"/>
</dbReference>
<dbReference type="SMART" id="SM00466">
    <property type="entry name" value="SRA"/>
    <property type="match status" value="1"/>
</dbReference>
<dbReference type="Proteomes" id="UP000266906">
    <property type="component" value="Unassembled WGS sequence"/>
</dbReference>
<dbReference type="PROSITE" id="PS51015">
    <property type="entry name" value="YDG"/>
    <property type="match status" value="1"/>
</dbReference>
<dbReference type="Gene3D" id="2.30.280.10">
    <property type="entry name" value="SRA-YDG"/>
    <property type="match status" value="1"/>
</dbReference>
<dbReference type="GO" id="GO:0016567">
    <property type="term" value="P:protein ubiquitination"/>
    <property type="evidence" value="ECO:0007669"/>
    <property type="project" value="TreeGrafter"/>
</dbReference>
<reference evidence="3 4" key="1">
    <citation type="submission" date="2018-11" db="EMBL/GenBank/DDBJ databases">
        <title>Sequencing the genomes of 1000 actinobacteria strains.</title>
        <authorList>
            <person name="Klenk H.-P."/>
        </authorList>
    </citation>
    <scope>NUCLEOTIDE SEQUENCE [LARGE SCALE GENOMIC DNA]</scope>
    <source>
        <strain evidence="3 4">DSM 44781</strain>
    </source>
</reference>
<dbReference type="PANTHER" id="PTHR14140:SF27">
    <property type="entry name" value="OS04G0289800 PROTEIN"/>
    <property type="match status" value="1"/>
</dbReference>
<gene>
    <name evidence="3" type="ORF">EDD38_2051</name>
</gene>
<evidence type="ECO:0000259" key="2">
    <source>
        <dbReference type="PROSITE" id="PS51015"/>
    </source>
</evidence>
<dbReference type="PANTHER" id="PTHR14140">
    <property type="entry name" value="E3 UBIQUITIN-PROTEIN LIGASE UHRF-RELATED"/>
    <property type="match status" value="1"/>
</dbReference>
<dbReference type="Pfam" id="PF02182">
    <property type="entry name" value="SAD_SRA"/>
    <property type="match status" value="1"/>
</dbReference>
<dbReference type="SUPFAM" id="SSF88697">
    <property type="entry name" value="PUA domain-like"/>
    <property type="match status" value="1"/>
</dbReference>
<dbReference type="GO" id="GO:0061630">
    <property type="term" value="F:ubiquitin protein ligase activity"/>
    <property type="evidence" value="ECO:0007669"/>
    <property type="project" value="TreeGrafter"/>
</dbReference>
<dbReference type="GO" id="GO:0004519">
    <property type="term" value="F:endonuclease activity"/>
    <property type="evidence" value="ECO:0007669"/>
    <property type="project" value="UniProtKB-KW"/>
</dbReference>
<dbReference type="RefSeq" id="WP_244259865.1">
    <property type="nucleotide sequence ID" value="NZ_RKQG01000001.1"/>
</dbReference>
<dbReference type="AlphaFoldDB" id="A0A3N4RK39"/>
<keyword evidence="3" id="KW-0378">Hydrolase</keyword>
<comment type="caution">
    <text evidence="3">The sequence shown here is derived from an EMBL/GenBank/DDBJ whole genome shotgun (WGS) entry which is preliminary data.</text>
</comment>
<proteinExistence type="predicted"/>
<keyword evidence="4" id="KW-1185">Reference proteome</keyword>
<evidence type="ECO:0000256" key="1">
    <source>
        <dbReference type="SAM" id="MobiDB-lite"/>
    </source>
</evidence>
<dbReference type="Pfam" id="PF13391">
    <property type="entry name" value="HNH_2"/>
    <property type="match status" value="1"/>
</dbReference>
<organism evidence="3 4">
    <name type="scientific">Kitasatospora cineracea</name>
    <dbReference type="NCBI Taxonomy" id="88074"/>
    <lineage>
        <taxon>Bacteria</taxon>
        <taxon>Bacillati</taxon>
        <taxon>Actinomycetota</taxon>
        <taxon>Actinomycetes</taxon>
        <taxon>Kitasatosporales</taxon>
        <taxon>Streptomycetaceae</taxon>
        <taxon>Kitasatospora</taxon>
    </lineage>
</organism>